<proteinExistence type="predicted"/>
<gene>
    <name evidence="2" type="ORF">SAMN06265368_1490</name>
</gene>
<evidence type="ECO:0000313" key="2">
    <source>
        <dbReference type="EMBL" id="SNZ08173.1"/>
    </source>
</evidence>
<evidence type="ECO:0000313" key="3">
    <source>
        <dbReference type="Proteomes" id="UP000219439"/>
    </source>
</evidence>
<sequence>MIFDLQNTASNDNWGQIAIYDTDLNPPDSPRDPCLQGYREEKIPANLQN</sequence>
<feature type="region of interest" description="Disordered" evidence="1">
    <location>
        <begin position="21"/>
        <end position="49"/>
    </location>
</feature>
<organism evidence="2 3">
    <name type="scientific">Cohaesibacter gelatinilyticus</name>
    <dbReference type="NCBI Taxonomy" id="372072"/>
    <lineage>
        <taxon>Bacteria</taxon>
        <taxon>Pseudomonadati</taxon>
        <taxon>Pseudomonadota</taxon>
        <taxon>Alphaproteobacteria</taxon>
        <taxon>Hyphomicrobiales</taxon>
        <taxon>Cohaesibacteraceae</taxon>
    </lineage>
</organism>
<dbReference type="EMBL" id="OBEL01000001">
    <property type="protein sequence ID" value="SNZ08173.1"/>
    <property type="molecule type" value="Genomic_DNA"/>
</dbReference>
<name>A0A285NGZ0_9HYPH</name>
<evidence type="ECO:0000256" key="1">
    <source>
        <dbReference type="SAM" id="MobiDB-lite"/>
    </source>
</evidence>
<protein>
    <submittedName>
        <fullName evidence="2">Uncharacterized protein</fullName>
    </submittedName>
</protein>
<dbReference type="Proteomes" id="UP000219439">
    <property type="component" value="Unassembled WGS sequence"/>
</dbReference>
<keyword evidence="3" id="KW-1185">Reference proteome</keyword>
<reference evidence="2 3" key="1">
    <citation type="submission" date="2017-09" db="EMBL/GenBank/DDBJ databases">
        <authorList>
            <person name="Ehlers B."/>
            <person name="Leendertz F.H."/>
        </authorList>
    </citation>
    <scope>NUCLEOTIDE SEQUENCE [LARGE SCALE GENOMIC DNA]</scope>
    <source>
        <strain evidence="2 3">DSM 18289</strain>
    </source>
</reference>
<dbReference type="AlphaFoldDB" id="A0A285NGZ0"/>
<accession>A0A285NGZ0</accession>